<protein>
    <recommendedName>
        <fullName evidence="4">4Fe-4S ferredoxin-type domain-containing protein</fullName>
    </recommendedName>
</protein>
<evidence type="ECO:0000313" key="3">
    <source>
        <dbReference type="Proteomes" id="UP001292079"/>
    </source>
</evidence>
<feature type="transmembrane region" description="Helical" evidence="1">
    <location>
        <begin position="12"/>
        <end position="33"/>
    </location>
</feature>
<keyword evidence="1" id="KW-0472">Membrane</keyword>
<keyword evidence="1" id="KW-1133">Transmembrane helix</keyword>
<organism evidence="2 3">
    <name type="scientific">Schistosoma mekongi</name>
    <name type="common">Parasitic worm</name>
    <dbReference type="NCBI Taxonomy" id="38744"/>
    <lineage>
        <taxon>Eukaryota</taxon>
        <taxon>Metazoa</taxon>
        <taxon>Spiralia</taxon>
        <taxon>Lophotrochozoa</taxon>
        <taxon>Platyhelminthes</taxon>
        <taxon>Trematoda</taxon>
        <taxon>Digenea</taxon>
        <taxon>Strigeidida</taxon>
        <taxon>Schistosomatoidea</taxon>
        <taxon>Schistosomatidae</taxon>
        <taxon>Schistosoma</taxon>
    </lineage>
</organism>
<dbReference type="PROSITE" id="PS00198">
    <property type="entry name" value="4FE4S_FER_1"/>
    <property type="match status" value="1"/>
</dbReference>
<dbReference type="AlphaFoldDB" id="A0AAE1ZLZ2"/>
<comment type="caution">
    <text evidence="2">The sequence shown here is derived from an EMBL/GenBank/DDBJ whole genome shotgun (WGS) entry which is preliminary data.</text>
</comment>
<reference evidence="2" key="2">
    <citation type="journal article" date="2023" name="Infect Dis Poverty">
        <title>Chromosome-scale genome of the human blood fluke Schistosoma mekongi and its implications for public health.</title>
        <authorList>
            <person name="Zhou M."/>
            <person name="Xu L."/>
            <person name="Xu D."/>
            <person name="Chen W."/>
            <person name="Khan J."/>
            <person name="Hu Y."/>
            <person name="Huang H."/>
            <person name="Wei H."/>
            <person name="Zhang Y."/>
            <person name="Chusongsang P."/>
            <person name="Tanasarnprasert K."/>
            <person name="Hu X."/>
            <person name="Limpanont Y."/>
            <person name="Lv Z."/>
        </authorList>
    </citation>
    <scope>NUCLEOTIDE SEQUENCE</scope>
    <source>
        <strain evidence="2">LV_2022a</strain>
    </source>
</reference>
<keyword evidence="1" id="KW-0812">Transmembrane</keyword>
<dbReference type="Proteomes" id="UP001292079">
    <property type="component" value="Unassembled WGS sequence"/>
</dbReference>
<dbReference type="InterPro" id="IPR017900">
    <property type="entry name" value="4Fe4S_Fe_S_CS"/>
</dbReference>
<reference evidence="2" key="1">
    <citation type="submission" date="2022-04" db="EMBL/GenBank/DDBJ databases">
        <authorList>
            <person name="Xu L."/>
            <person name="Lv Z."/>
        </authorList>
    </citation>
    <scope>NUCLEOTIDE SEQUENCE</scope>
    <source>
        <strain evidence="2">LV_2022a</strain>
    </source>
</reference>
<accession>A0AAE1ZLZ2</accession>
<sequence length="103" mass="11475">MKILYLLECYDLTFFGTPKTVGSLLCAIITNFITTSNTYLVQFTGCGCVCVLALIASIWIEDRKIPKVCKICNCCVAKCPSLRVGYHGNEIAERILNDDTEQK</sequence>
<proteinExistence type="predicted"/>
<gene>
    <name evidence="2" type="ORF">MN116_001139</name>
</gene>
<evidence type="ECO:0008006" key="4">
    <source>
        <dbReference type="Google" id="ProtNLM"/>
    </source>
</evidence>
<feature type="transmembrane region" description="Helical" evidence="1">
    <location>
        <begin position="39"/>
        <end position="60"/>
    </location>
</feature>
<name>A0AAE1ZLZ2_SCHME</name>
<dbReference type="EMBL" id="JALJAT010000001">
    <property type="protein sequence ID" value="KAK4475894.1"/>
    <property type="molecule type" value="Genomic_DNA"/>
</dbReference>
<evidence type="ECO:0000313" key="2">
    <source>
        <dbReference type="EMBL" id="KAK4475894.1"/>
    </source>
</evidence>
<evidence type="ECO:0000256" key="1">
    <source>
        <dbReference type="SAM" id="Phobius"/>
    </source>
</evidence>
<keyword evidence="3" id="KW-1185">Reference proteome</keyword>